<accession>C5KMP2</accession>
<dbReference type="Proteomes" id="UP000007800">
    <property type="component" value="Unassembled WGS sequence"/>
</dbReference>
<dbReference type="GeneID" id="9060160"/>
<dbReference type="EMBL" id="GG674496">
    <property type="protein sequence ID" value="EER14200.1"/>
    <property type="molecule type" value="Genomic_DNA"/>
</dbReference>
<dbReference type="RefSeq" id="XP_002782405.1">
    <property type="nucleotide sequence ID" value="XM_002782359.1"/>
</dbReference>
<evidence type="ECO:0000313" key="2">
    <source>
        <dbReference type="Proteomes" id="UP000007800"/>
    </source>
</evidence>
<dbReference type="InParanoid" id="C5KMP2"/>
<sequence>MGGGTTMTPLERWHVYKLAGRRPYADTLKAMLELGYPSQQCGTNTDCNDHITGHRVMVMSSTVVSIPIGFGPSDPGFGFEVSGVHQAAGHWEIHSKAWTTQYLRMKRKEMAILQGIITCHWSGS</sequence>
<evidence type="ECO:0000313" key="1">
    <source>
        <dbReference type="EMBL" id="EER14200.1"/>
    </source>
</evidence>
<proteinExistence type="predicted"/>
<name>C5KMP2_PERM5</name>
<reference evidence="1 2" key="1">
    <citation type="submission" date="2008-07" db="EMBL/GenBank/DDBJ databases">
        <authorList>
            <person name="El-Sayed N."/>
            <person name="Caler E."/>
            <person name="Inman J."/>
            <person name="Amedeo P."/>
            <person name="Hass B."/>
            <person name="Wortman J."/>
        </authorList>
    </citation>
    <scope>NUCLEOTIDE SEQUENCE [LARGE SCALE GENOMIC DNA]</scope>
    <source>
        <strain evidence="2">ATCC 50983 / TXsc</strain>
    </source>
</reference>
<protein>
    <submittedName>
        <fullName evidence="1">Uncharacterized protein</fullName>
    </submittedName>
</protein>
<keyword evidence="2" id="KW-1185">Reference proteome</keyword>
<organism evidence="2">
    <name type="scientific">Perkinsus marinus (strain ATCC 50983 / TXsc)</name>
    <dbReference type="NCBI Taxonomy" id="423536"/>
    <lineage>
        <taxon>Eukaryota</taxon>
        <taxon>Sar</taxon>
        <taxon>Alveolata</taxon>
        <taxon>Perkinsozoa</taxon>
        <taxon>Perkinsea</taxon>
        <taxon>Perkinsida</taxon>
        <taxon>Perkinsidae</taxon>
        <taxon>Perkinsus</taxon>
    </lineage>
</organism>
<gene>
    <name evidence="1" type="ORF">Pmar_PMAR029265</name>
</gene>
<dbReference type="AlphaFoldDB" id="C5KMP2"/>
<dbReference type="OrthoDB" id="412190at2759"/>